<evidence type="ECO:0000256" key="1">
    <source>
        <dbReference type="SAM" id="SignalP"/>
    </source>
</evidence>
<evidence type="ECO:0008006" key="4">
    <source>
        <dbReference type="Google" id="ProtNLM"/>
    </source>
</evidence>
<organism evidence="2 3">
    <name type="scientific">Neonectria ditissima</name>
    <dbReference type="NCBI Taxonomy" id="78410"/>
    <lineage>
        <taxon>Eukaryota</taxon>
        <taxon>Fungi</taxon>
        <taxon>Dikarya</taxon>
        <taxon>Ascomycota</taxon>
        <taxon>Pezizomycotina</taxon>
        <taxon>Sordariomycetes</taxon>
        <taxon>Hypocreomycetidae</taxon>
        <taxon>Hypocreales</taxon>
        <taxon>Nectriaceae</taxon>
        <taxon>Neonectria</taxon>
    </lineage>
</organism>
<sequence length="165" mass="17993">MFKTILMALLATQGLCNATGSMRQARVLGRESPPQIDHFGWQAFTEYTGIDAKQYIESPAQGLPESFSCTKGEGPERLDCPAAISAWEGQVEDDHIHVNAGQCISATDGECRTVLCAPLGHLRIHIEEIIGRMWNPLSMRCVLGGYGGILQSEDSAFVIEMGRPL</sequence>
<dbReference type="OrthoDB" id="4891219at2759"/>
<evidence type="ECO:0000313" key="3">
    <source>
        <dbReference type="Proteomes" id="UP000050424"/>
    </source>
</evidence>
<accession>A0A0P7ARD7</accession>
<name>A0A0P7ARD7_9HYPO</name>
<reference evidence="2 3" key="1">
    <citation type="submission" date="2015-09" db="EMBL/GenBank/DDBJ databases">
        <title>Draft genome of a European isolate of the apple canker pathogen Neonectria ditissima.</title>
        <authorList>
            <person name="Gomez-Cortecero A."/>
            <person name="Harrison R.J."/>
            <person name="Armitage A.D."/>
        </authorList>
    </citation>
    <scope>NUCLEOTIDE SEQUENCE [LARGE SCALE GENOMIC DNA]</scope>
    <source>
        <strain evidence="2 3">R09/05</strain>
    </source>
</reference>
<dbReference type="EMBL" id="LKCW01000190">
    <property type="protein sequence ID" value="KPM36786.1"/>
    <property type="molecule type" value="Genomic_DNA"/>
</dbReference>
<comment type="caution">
    <text evidence="2">The sequence shown here is derived from an EMBL/GenBank/DDBJ whole genome shotgun (WGS) entry which is preliminary data.</text>
</comment>
<gene>
    <name evidence="2" type="ORF">AK830_g9780</name>
</gene>
<keyword evidence="1" id="KW-0732">Signal</keyword>
<protein>
    <recommendedName>
        <fullName evidence="4">Ecp2 effector protein domain-containing protein</fullName>
    </recommendedName>
</protein>
<feature type="chain" id="PRO_5006134998" description="Ecp2 effector protein domain-containing protein" evidence="1">
    <location>
        <begin position="19"/>
        <end position="165"/>
    </location>
</feature>
<keyword evidence="3" id="KW-1185">Reference proteome</keyword>
<feature type="signal peptide" evidence="1">
    <location>
        <begin position="1"/>
        <end position="18"/>
    </location>
</feature>
<dbReference type="Proteomes" id="UP000050424">
    <property type="component" value="Unassembled WGS sequence"/>
</dbReference>
<dbReference type="AlphaFoldDB" id="A0A0P7ARD7"/>
<evidence type="ECO:0000313" key="2">
    <source>
        <dbReference type="EMBL" id="KPM36786.1"/>
    </source>
</evidence>
<proteinExistence type="predicted"/>